<dbReference type="SUPFAM" id="SSF52540">
    <property type="entry name" value="P-loop containing nucleoside triphosphate hydrolases"/>
    <property type="match status" value="1"/>
</dbReference>
<evidence type="ECO:0000256" key="1">
    <source>
        <dbReference type="ARBA" id="ARBA00022741"/>
    </source>
</evidence>
<dbReference type="PANTHER" id="PTHR30580">
    <property type="entry name" value="PRIMOSOMAL PROTEIN N"/>
    <property type="match status" value="1"/>
</dbReference>
<dbReference type="EMBL" id="ABZS01000177">
    <property type="protein sequence ID" value="EEP59969.1"/>
    <property type="molecule type" value="Genomic_DNA"/>
</dbReference>
<dbReference type="GO" id="GO:0006302">
    <property type="term" value="P:double-strand break repair"/>
    <property type="evidence" value="ECO:0007669"/>
    <property type="project" value="TreeGrafter"/>
</dbReference>
<gene>
    <name evidence="4" type="ORF">SULYE_1533</name>
</gene>
<keyword evidence="3" id="KW-0238">DNA-binding</keyword>
<proteinExistence type="predicted"/>
<dbReference type="GO" id="GO:0006310">
    <property type="term" value="P:DNA recombination"/>
    <property type="evidence" value="ECO:0007669"/>
    <property type="project" value="TreeGrafter"/>
</dbReference>
<accession>C4FLS8</accession>
<keyword evidence="2" id="KW-0067">ATP-binding</keyword>
<dbReference type="OrthoDB" id="9759544at2"/>
<evidence type="ECO:0000313" key="5">
    <source>
        <dbReference type="Proteomes" id="UP000005540"/>
    </source>
</evidence>
<evidence type="ECO:0000313" key="4">
    <source>
        <dbReference type="EMBL" id="EEP59969.1"/>
    </source>
</evidence>
<dbReference type="Gene3D" id="3.40.50.300">
    <property type="entry name" value="P-loop containing nucleotide triphosphate hydrolases"/>
    <property type="match status" value="1"/>
</dbReference>
<organism evidence="4 5">
    <name type="scientific">Sulfurihydrogenibium yellowstonense SS-5</name>
    <dbReference type="NCBI Taxonomy" id="432331"/>
    <lineage>
        <taxon>Bacteria</taxon>
        <taxon>Pseudomonadati</taxon>
        <taxon>Aquificota</taxon>
        <taxon>Aquificia</taxon>
        <taxon>Aquificales</taxon>
        <taxon>Hydrogenothermaceae</taxon>
        <taxon>Sulfurihydrogenibium</taxon>
    </lineage>
</organism>
<dbReference type="AlphaFoldDB" id="C4FLS8"/>
<dbReference type="GO" id="GO:0005524">
    <property type="term" value="F:ATP binding"/>
    <property type="evidence" value="ECO:0007669"/>
    <property type="project" value="UniProtKB-KW"/>
</dbReference>
<sequence>KAIKDPLAFKVFNINENVKLKKISETAKKIIQIIQENQEVSYEDLLSLGFSKRSIKSLLDKGILIPVESSVKIKTPVFKQPKTSDYTPKLLESQMYVYDRFYFKDRLKAYISLLKKYVKTNKSVLIVVPSIAFGNKLYKDLSQKFENVYFYHDGINPKLQFEIFKEITKNPSIVIGTVSSLLIPIKDLNLIILEQEHSSAYKVLRSPRFETKRVLYYIHKEKNIPIILTSSILSIESYLINVPNLKKDKDVIKSYVEINPFKSTNKTLIKLQSSISEKGRTLILTNKSYYSGFIYCPRCGWEAVCPTCDVPLKTYIQNSIKIFRCPSCKKRFEYFKACPECDFKLKETGFGKEFVFELLKKSEKLRKLLDSNKIVVESCLKDILQFESFDMVINLYPDFILDLPDYRANEKFLRSVIYPLTVAKDSYIIFSNKLESWLAENIWTKSYDVNQTLENFYKKEIDYRKKNKLPPFLKLVRFKIVFKPNQKEYVEKVLKEISSLKVYSFFQKPNSFNYYFEYKSEKEKQMIKALAEKLLKKGLDVIIEVDPKSF</sequence>
<dbReference type="Proteomes" id="UP000005540">
    <property type="component" value="Unassembled WGS sequence"/>
</dbReference>
<dbReference type="GO" id="GO:0003677">
    <property type="term" value="F:DNA binding"/>
    <property type="evidence" value="ECO:0007669"/>
    <property type="project" value="UniProtKB-KW"/>
</dbReference>
<dbReference type="GO" id="GO:0043138">
    <property type="term" value="F:3'-5' DNA helicase activity"/>
    <property type="evidence" value="ECO:0007669"/>
    <property type="project" value="TreeGrafter"/>
</dbReference>
<name>C4FLS8_9AQUI</name>
<evidence type="ECO:0000256" key="3">
    <source>
        <dbReference type="ARBA" id="ARBA00023125"/>
    </source>
</evidence>
<dbReference type="GO" id="GO:0006270">
    <property type="term" value="P:DNA replication initiation"/>
    <property type="evidence" value="ECO:0007669"/>
    <property type="project" value="TreeGrafter"/>
</dbReference>
<comment type="caution">
    <text evidence="4">The sequence shown here is derived from an EMBL/GenBank/DDBJ whole genome shotgun (WGS) entry which is preliminary data.</text>
</comment>
<keyword evidence="5" id="KW-1185">Reference proteome</keyword>
<dbReference type="PANTHER" id="PTHR30580:SF0">
    <property type="entry name" value="PRIMOSOMAL PROTEIN N"/>
    <property type="match status" value="1"/>
</dbReference>
<evidence type="ECO:0000256" key="2">
    <source>
        <dbReference type="ARBA" id="ARBA00022840"/>
    </source>
</evidence>
<feature type="non-terminal residue" evidence="4">
    <location>
        <position position="1"/>
    </location>
</feature>
<keyword evidence="1" id="KW-0547">Nucleotide-binding</keyword>
<reference evidence="4 5" key="1">
    <citation type="submission" date="2009-04" db="EMBL/GenBank/DDBJ databases">
        <authorList>
            <person name="Reysenbach A.-L."/>
            <person name="Heidelberg J.F."/>
            <person name="Nelson W.C."/>
        </authorList>
    </citation>
    <scope>NUCLEOTIDE SEQUENCE [LARGE SCALE GENOMIC DNA]</scope>
    <source>
        <strain evidence="4 5">SS-5</strain>
    </source>
</reference>
<protein>
    <submittedName>
        <fullName evidence="4">Uncharacterized protein</fullName>
    </submittedName>
</protein>
<dbReference type="RefSeq" id="WP_007547921.1">
    <property type="nucleotide sequence ID" value="NZ_ABZS01000177.1"/>
</dbReference>
<dbReference type="InterPro" id="IPR027417">
    <property type="entry name" value="P-loop_NTPase"/>
</dbReference>